<dbReference type="InterPro" id="IPR002068">
    <property type="entry name" value="A-crystallin/Hsp20_dom"/>
</dbReference>
<dbReference type="InterPro" id="IPR031107">
    <property type="entry name" value="Small_HSP"/>
</dbReference>
<protein>
    <submittedName>
        <fullName evidence="5">Molecular chaperone (Small heat shock protein)</fullName>
    </submittedName>
</protein>
<dbReference type="InterPro" id="IPR008978">
    <property type="entry name" value="HSP20-like_chaperone"/>
</dbReference>
<evidence type="ECO:0000256" key="3">
    <source>
        <dbReference type="SAM" id="MobiDB-lite"/>
    </source>
</evidence>
<evidence type="ECO:0000313" key="5">
    <source>
        <dbReference type="EMBL" id="AIF83668.1"/>
    </source>
</evidence>
<evidence type="ECO:0000313" key="6">
    <source>
        <dbReference type="Proteomes" id="UP000028194"/>
    </source>
</evidence>
<dbReference type="KEGG" id="nev:NTE_01605"/>
<feature type="region of interest" description="Disordered" evidence="3">
    <location>
        <begin position="1"/>
        <end position="22"/>
    </location>
</feature>
<evidence type="ECO:0000259" key="4">
    <source>
        <dbReference type="PROSITE" id="PS01031"/>
    </source>
</evidence>
<gene>
    <name evidence="5" type="ORF">NTE_01605</name>
</gene>
<dbReference type="RefSeq" id="WP_148700396.1">
    <property type="nucleotide sequence ID" value="NZ_CP007174.1"/>
</dbReference>
<proteinExistence type="inferred from homology"/>
<feature type="domain" description="SHSP" evidence="4">
    <location>
        <begin position="58"/>
        <end position="171"/>
    </location>
</feature>
<dbReference type="eggNOG" id="arCOG01832">
    <property type="taxonomic scope" value="Archaea"/>
</dbReference>
<dbReference type="GeneID" id="41597383"/>
<sequence>MSSKGEREPKREEENSSTAIAPRRFENMFDNFRRDMERMMRPWPLATMSWPDMPSLFEARDMRMALYDLVDKGDRYELQVEVPGIEKEKIDVKATRYTVEISGKHSEKTEEKGKRYLYTERLYRSFYRNVPVPEEIVPSKVNAKVDNGILKLELPKKVPTKGEEETKVDVK</sequence>
<dbReference type="HOGENOM" id="CLU_046737_12_4_2"/>
<dbReference type="AlphaFoldDB" id="A0A075MR38"/>
<dbReference type="OrthoDB" id="198277at2157"/>
<dbReference type="Gene3D" id="2.60.40.790">
    <property type="match status" value="1"/>
</dbReference>
<name>A0A075MR38_9ARCH</name>
<dbReference type="CDD" id="cd06464">
    <property type="entry name" value="ACD_sHsps-like"/>
    <property type="match status" value="1"/>
</dbReference>
<dbReference type="PANTHER" id="PTHR11527">
    <property type="entry name" value="HEAT-SHOCK PROTEIN 20 FAMILY MEMBER"/>
    <property type="match status" value="1"/>
</dbReference>
<accession>A0A075MR38</accession>
<evidence type="ECO:0000256" key="2">
    <source>
        <dbReference type="RuleBase" id="RU003616"/>
    </source>
</evidence>
<dbReference type="Proteomes" id="UP000028194">
    <property type="component" value="Chromosome"/>
</dbReference>
<dbReference type="STRING" id="1459636.NTE_01605"/>
<keyword evidence="5" id="KW-0346">Stress response</keyword>
<evidence type="ECO:0000256" key="1">
    <source>
        <dbReference type="PROSITE-ProRule" id="PRU00285"/>
    </source>
</evidence>
<comment type="similarity">
    <text evidence="1 2">Belongs to the small heat shock protein (HSP20) family.</text>
</comment>
<dbReference type="SUPFAM" id="SSF49764">
    <property type="entry name" value="HSP20-like chaperones"/>
    <property type="match status" value="1"/>
</dbReference>
<feature type="compositionally biased region" description="Basic and acidic residues" evidence="3">
    <location>
        <begin position="1"/>
        <end position="14"/>
    </location>
</feature>
<organism evidence="5 6">
    <name type="scientific">Candidatus Nitrososphaera evergladensis SR1</name>
    <dbReference type="NCBI Taxonomy" id="1459636"/>
    <lineage>
        <taxon>Archaea</taxon>
        <taxon>Nitrososphaerota</taxon>
        <taxon>Nitrososphaeria</taxon>
        <taxon>Nitrososphaerales</taxon>
        <taxon>Nitrososphaeraceae</taxon>
        <taxon>Nitrososphaera</taxon>
    </lineage>
</organism>
<keyword evidence="6" id="KW-1185">Reference proteome</keyword>
<dbReference type="Pfam" id="PF00011">
    <property type="entry name" value="HSP20"/>
    <property type="match status" value="1"/>
</dbReference>
<dbReference type="PROSITE" id="PS01031">
    <property type="entry name" value="SHSP"/>
    <property type="match status" value="1"/>
</dbReference>
<reference evidence="5 6" key="1">
    <citation type="journal article" date="2014" name="PLoS ONE">
        <title>Genome Sequence of Candidatus Nitrososphaera evergladensis from Group I.1b Enriched from Everglades Soil Reveals Novel Genomic Features of the Ammonia-Oxidizing Archaea.</title>
        <authorList>
            <person name="Zhalnina K.V."/>
            <person name="Dias R."/>
            <person name="Leonard M.T."/>
            <person name="Dorr de Quadros P."/>
            <person name="Camargo F.A."/>
            <person name="Drew J.C."/>
            <person name="Farmerie W.G."/>
            <person name="Daroub S.H."/>
            <person name="Triplett E.W."/>
        </authorList>
    </citation>
    <scope>NUCLEOTIDE SEQUENCE [LARGE SCALE GENOMIC DNA]</scope>
    <source>
        <strain evidence="5 6">SR1</strain>
    </source>
</reference>
<dbReference type="EMBL" id="CP007174">
    <property type="protein sequence ID" value="AIF83668.1"/>
    <property type="molecule type" value="Genomic_DNA"/>
</dbReference>